<feature type="region of interest" description="Disordered" evidence="1">
    <location>
        <begin position="64"/>
        <end position="100"/>
    </location>
</feature>
<name>A0ABT0QYD5_9MICO</name>
<accession>A0ABT0QYD5</accession>
<feature type="compositionally biased region" description="Basic and acidic residues" evidence="1">
    <location>
        <begin position="90"/>
        <end position="100"/>
    </location>
</feature>
<keyword evidence="2" id="KW-0472">Membrane</keyword>
<feature type="transmembrane region" description="Helical" evidence="2">
    <location>
        <begin position="20"/>
        <end position="40"/>
    </location>
</feature>
<dbReference type="EMBL" id="JAKNCJ010000001">
    <property type="protein sequence ID" value="MCL6422585.1"/>
    <property type="molecule type" value="Genomic_DNA"/>
</dbReference>
<proteinExistence type="predicted"/>
<evidence type="ECO:0000256" key="1">
    <source>
        <dbReference type="SAM" id="MobiDB-lite"/>
    </source>
</evidence>
<evidence type="ECO:0000313" key="4">
    <source>
        <dbReference type="Proteomes" id="UP001203761"/>
    </source>
</evidence>
<sequence length="100" mass="11662">MHELTQGILLAEGSGDTQTMMLLLPFLVGPAVFGMIYMGIYRYYRNRDKRHVFERETDIKVGNLRAHDRRVGSKNRQRSPRMDGANDDSPLERVRRIDVR</sequence>
<keyword evidence="4" id="KW-1185">Reference proteome</keyword>
<protein>
    <recommendedName>
        <fullName evidence="5">Growth/differentiation factor</fullName>
    </recommendedName>
</protein>
<organism evidence="3 4">
    <name type="scientific">Brachybacterium equifaecis</name>
    <dbReference type="NCBI Taxonomy" id="2910770"/>
    <lineage>
        <taxon>Bacteria</taxon>
        <taxon>Bacillati</taxon>
        <taxon>Actinomycetota</taxon>
        <taxon>Actinomycetes</taxon>
        <taxon>Micrococcales</taxon>
        <taxon>Dermabacteraceae</taxon>
        <taxon>Brachybacterium</taxon>
    </lineage>
</organism>
<comment type="caution">
    <text evidence="3">The sequence shown here is derived from an EMBL/GenBank/DDBJ whole genome shotgun (WGS) entry which is preliminary data.</text>
</comment>
<gene>
    <name evidence="3" type="ORF">Bequi_04160</name>
</gene>
<reference evidence="3" key="1">
    <citation type="submission" date="2022-02" db="EMBL/GenBank/DDBJ databases">
        <authorList>
            <person name="Lee M."/>
            <person name="Kim S.-J."/>
            <person name="Jung M.-Y."/>
        </authorList>
    </citation>
    <scope>NUCLEOTIDE SEQUENCE</scope>
    <source>
        <strain evidence="3">JHP9</strain>
    </source>
</reference>
<dbReference type="Proteomes" id="UP001203761">
    <property type="component" value="Unassembled WGS sequence"/>
</dbReference>
<evidence type="ECO:0000313" key="3">
    <source>
        <dbReference type="EMBL" id="MCL6422585.1"/>
    </source>
</evidence>
<keyword evidence="2" id="KW-1133">Transmembrane helix</keyword>
<dbReference type="RefSeq" id="WP_249736680.1">
    <property type="nucleotide sequence ID" value="NZ_JAKNCJ010000001.1"/>
</dbReference>
<evidence type="ECO:0000256" key="2">
    <source>
        <dbReference type="SAM" id="Phobius"/>
    </source>
</evidence>
<keyword evidence="2" id="KW-0812">Transmembrane</keyword>
<evidence type="ECO:0008006" key="5">
    <source>
        <dbReference type="Google" id="ProtNLM"/>
    </source>
</evidence>